<dbReference type="GO" id="GO:0016740">
    <property type="term" value="F:transferase activity"/>
    <property type="evidence" value="ECO:0007669"/>
    <property type="project" value="UniProtKB-KW"/>
</dbReference>
<dbReference type="EMBL" id="SDWU01000014">
    <property type="protein sequence ID" value="RYC00743.1"/>
    <property type="molecule type" value="Genomic_DNA"/>
</dbReference>
<protein>
    <submittedName>
        <fullName evidence="2">Glycosyltransferase family 2 protein</fullName>
    </submittedName>
</protein>
<dbReference type="Gene3D" id="3.90.550.10">
    <property type="entry name" value="Spore Coat Polysaccharide Biosynthesis Protein SpsA, Chain A"/>
    <property type="match status" value="1"/>
</dbReference>
<proteinExistence type="predicted"/>
<feature type="compositionally biased region" description="Polar residues" evidence="1">
    <location>
        <begin position="1"/>
        <end position="10"/>
    </location>
</feature>
<gene>
    <name evidence="2" type="ORF">EUA07_13695</name>
</gene>
<dbReference type="InterPro" id="IPR029044">
    <property type="entry name" value="Nucleotide-diphossugar_trans"/>
</dbReference>
<reference evidence="2 3" key="1">
    <citation type="submission" date="2019-01" db="EMBL/GenBank/DDBJ databases">
        <title>Novel species of Nocardioides.</title>
        <authorList>
            <person name="Liu Q."/>
            <person name="Xin Y.-H."/>
        </authorList>
    </citation>
    <scope>NUCLEOTIDE SEQUENCE [LARGE SCALE GENOMIC DNA]</scope>
    <source>
        <strain evidence="2 3">CGMCC 4.6875</strain>
    </source>
</reference>
<accession>A0A4V1RMB9</accession>
<keyword evidence="3" id="KW-1185">Reference proteome</keyword>
<evidence type="ECO:0000256" key="1">
    <source>
        <dbReference type="SAM" id="MobiDB-lite"/>
    </source>
</evidence>
<evidence type="ECO:0000313" key="3">
    <source>
        <dbReference type="Proteomes" id="UP000293291"/>
    </source>
</evidence>
<comment type="caution">
    <text evidence="2">The sequence shown here is derived from an EMBL/GenBank/DDBJ whole genome shotgun (WGS) entry which is preliminary data.</text>
</comment>
<feature type="region of interest" description="Disordered" evidence="1">
    <location>
        <begin position="1"/>
        <end position="38"/>
    </location>
</feature>
<dbReference type="Pfam" id="PF13704">
    <property type="entry name" value="Glyco_tranf_2_4"/>
    <property type="match status" value="1"/>
</dbReference>
<evidence type="ECO:0000313" key="2">
    <source>
        <dbReference type="EMBL" id="RYC00743.1"/>
    </source>
</evidence>
<name>A0A4V1RMB9_9ACTN</name>
<organism evidence="2 3">
    <name type="scientific">Nocardioides ganghwensis</name>
    <dbReference type="NCBI Taxonomy" id="252230"/>
    <lineage>
        <taxon>Bacteria</taxon>
        <taxon>Bacillati</taxon>
        <taxon>Actinomycetota</taxon>
        <taxon>Actinomycetes</taxon>
        <taxon>Propionibacteriales</taxon>
        <taxon>Nocardioidaceae</taxon>
        <taxon>Nocardioides</taxon>
    </lineage>
</organism>
<sequence length="342" mass="38027">MAEGSMQSSRPVPLQPALDREDRHMTPDPTTTSSRLVDGLSVRGAVAHQITHLRQHEHRMAMRRAQRGLQLPRSSYGPDATGAIWAVTMVKNEADILTQTVGHLLAQGVDRVLVADNGSSDETVDLLLGLRDKRVILARDTEPAYYQQAKMTLLGRYAARRGAGWIIPFDADELWFGQSASLADSLRATSAKVARADIHNAFPVSGEPGSFRIERAPHSLRKVAYRASRLALLDTGNHWVSRPGRIDTTFRIVHVPWRSREQLGRKLRQGRAAFSGIDVDDNVGTHWRRFGGMSDDGLNTVWSEIIHGRPIDGLSWSPEPGAALYGNPFSWSRWPEELRSHA</sequence>
<dbReference type="CDD" id="cd00761">
    <property type="entry name" value="Glyco_tranf_GTA_type"/>
    <property type="match status" value="1"/>
</dbReference>
<keyword evidence="2" id="KW-0808">Transferase</keyword>
<dbReference type="Proteomes" id="UP000293291">
    <property type="component" value="Unassembled WGS sequence"/>
</dbReference>
<dbReference type="OrthoDB" id="565316at2"/>
<dbReference type="SUPFAM" id="SSF53448">
    <property type="entry name" value="Nucleotide-diphospho-sugar transferases"/>
    <property type="match status" value="1"/>
</dbReference>
<dbReference type="AlphaFoldDB" id="A0A4V1RMB9"/>